<evidence type="ECO:0000313" key="2">
    <source>
        <dbReference type="EMBL" id="KAK6509941.1"/>
    </source>
</evidence>
<comment type="caution">
    <text evidence="2">The sequence shown here is derived from an EMBL/GenBank/DDBJ whole genome shotgun (WGS) entry which is preliminary data.</text>
</comment>
<protein>
    <submittedName>
        <fullName evidence="2">Uncharacterized protein</fullName>
    </submittedName>
</protein>
<reference evidence="2 3" key="1">
    <citation type="submission" date="2023-08" db="EMBL/GenBank/DDBJ databases">
        <authorList>
            <person name="Palmer J.M."/>
        </authorList>
    </citation>
    <scope>NUCLEOTIDE SEQUENCE [LARGE SCALE GENOMIC DNA]</scope>
    <source>
        <strain evidence="2 3">TWF481</strain>
    </source>
</reference>
<feature type="region of interest" description="Disordered" evidence="1">
    <location>
        <begin position="36"/>
        <end position="59"/>
    </location>
</feature>
<sequence length="228" mass="25793">MSHHPSENAHPHEPFRAPIQSLNFALSASPAGSADPFHFGAFPAQQPHHPDPTFKVSAGNDTHQTRRVFRPNPLLQRPEDAREKRRNIILEKLQTQRENRAMQARGGEDEMLRLIYLSEKNRWESGQERVALAMSSWKPPAGDYEGDDEVIHTMNTSSASHQDPDMEMVELMADVEEQELQEIISRYQASDPKQGRPSRRLCMGCGSDEILESPTEAICFNCGINIDH</sequence>
<evidence type="ECO:0000256" key="1">
    <source>
        <dbReference type="SAM" id="MobiDB-lite"/>
    </source>
</evidence>
<organism evidence="2 3">
    <name type="scientific">Arthrobotrys musiformis</name>
    <dbReference type="NCBI Taxonomy" id="47236"/>
    <lineage>
        <taxon>Eukaryota</taxon>
        <taxon>Fungi</taxon>
        <taxon>Dikarya</taxon>
        <taxon>Ascomycota</taxon>
        <taxon>Pezizomycotina</taxon>
        <taxon>Orbiliomycetes</taxon>
        <taxon>Orbiliales</taxon>
        <taxon>Orbiliaceae</taxon>
        <taxon>Arthrobotrys</taxon>
    </lineage>
</organism>
<dbReference type="Proteomes" id="UP001370758">
    <property type="component" value="Unassembled WGS sequence"/>
</dbReference>
<accession>A0AAV9WL51</accession>
<proteinExistence type="predicted"/>
<dbReference type="AlphaFoldDB" id="A0AAV9WL51"/>
<keyword evidence="3" id="KW-1185">Reference proteome</keyword>
<gene>
    <name evidence="2" type="ORF">TWF481_004659</name>
</gene>
<evidence type="ECO:0000313" key="3">
    <source>
        <dbReference type="Proteomes" id="UP001370758"/>
    </source>
</evidence>
<name>A0AAV9WL51_9PEZI</name>
<dbReference type="EMBL" id="JAVHJL010000002">
    <property type="protein sequence ID" value="KAK6509941.1"/>
    <property type="molecule type" value="Genomic_DNA"/>
</dbReference>